<feature type="compositionally biased region" description="Basic and acidic residues" evidence="1">
    <location>
        <begin position="8"/>
        <end position="21"/>
    </location>
</feature>
<organism evidence="2 3">
    <name type="scientific">Aaosphaeria arxii CBS 175.79</name>
    <dbReference type="NCBI Taxonomy" id="1450172"/>
    <lineage>
        <taxon>Eukaryota</taxon>
        <taxon>Fungi</taxon>
        <taxon>Dikarya</taxon>
        <taxon>Ascomycota</taxon>
        <taxon>Pezizomycotina</taxon>
        <taxon>Dothideomycetes</taxon>
        <taxon>Pleosporomycetidae</taxon>
        <taxon>Pleosporales</taxon>
        <taxon>Pleosporales incertae sedis</taxon>
        <taxon>Aaosphaeria</taxon>
    </lineage>
</organism>
<gene>
    <name evidence="2" type="ORF">BU24DRAFT_481385</name>
</gene>
<accession>A0A6A5XVP1</accession>
<dbReference type="GeneID" id="54290566"/>
<feature type="region of interest" description="Disordered" evidence="1">
    <location>
        <begin position="1"/>
        <end position="21"/>
    </location>
</feature>
<sequence length="102" mass="11528">MGNNAEHTVVKSGDKGKQRRENEAAVLRLAEQLGLPTPRVRELKECVIDGKSEILIRMDNIEGQTLKTAWLIFSPYEKHDVYGQLRDILDEMRAKSDGLVPP</sequence>
<evidence type="ECO:0000313" key="2">
    <source>
        <dbReference type="EMBL" id="KAF2016781.1"/>
    </source>
</evidence>
<evidence type="ECO:0000313" key="3">
    <source>
        <dbReference type="Proteomes" id="UP000799778"/>
    </source>
</evidence>
<name>A0A6A5XVP1_9PLEO</name>
<keyword evidence="3" id="KW-1185">Reference proteome</keyword>
<dbReference type="Proteomes" id="UP000799778">
    <property type="component" value="Unassembled WGS sequence"/>
</dbReference>
<dbReference type="OrthoDB" id="2906425at2759"/>
<dbReference type="EMBL" id="ML978069">
    <property type="protein sequence ID" value="KAF2016781.1"/>
    <property type="molecule type" value="Genomic_DNA"/>
</dbReference>
<dbReference type="AlphaFoldDB" id="A0A6A5XVP1"/>
<reference evidence="2" key="1">
    <citation type="journal article" date="2020" name="Stud. Mycol.">
        <title>101 Dothideomycetes genomes: a test case for predicting lifestyles and emergence of pathogens.</title>
        <authorList>
            <person name="Haridas S."/>
            <person name="Albert R."/>
            <person name="Binder M."/>
            <person name="Bloem J."/>
            <person name="Labutti K."/>
            <person name="Salamov A."/>
            <person name="Andreopoulos B."/>
            <person name="Baker S."/>
            <person name="Barry K."/>
            <person name="Bills G."/>
            <person name="Bluhm B."/>
            <person name="Cannon C."/>
            <person name="Castanera R."/>
            <person name="Culley D."/>
            <person name="Daum C."/>
            <person name="Ezra D."/>
            <person name="Gonzalez J."/>
            <person name="Henrissat B."/>
            <person name="Kuo A."/>
            <person name="Liang C."/>
            <person name="Lipzen A."/>
            <person name="Lutzoni F."/>
            <person name="Magnuson J."/>
            <person name="Mondo S."/>
            <person name="Nolan M."/>
            <person name="Ohm R."/>
            <person name="Pangilinan J."/>
            <person name="Park H.-J."/>
            <person name="Ramirez L."/>
            <person name="Alfaro M."/>
            <person name="Sun H."/>
            <person name="Tritt A."/>
            <person name="Yoshinaga Y."/>
            <person name="Zwiers L.-H."/>
            <person name="Turgeon B."/>
            <person name="Goodwin S."/>
            <person name="Spatafora J."/>
            <person name="Crous P."/>
            <person name="Grigoriev I."/>
        </authorList>
    </citation>
    <scope>NUCLEOTIDE SEQUENCE</scope>
    <source>
        <strain evidence="2">CBS 175.79</strain>
    </source>
</reference>
<evidence type="ECO:0000256" key="1">
    <source>
        <dbReference type="SAM" id="MobiDB-lite"/>
    </source>
</evidence>
<proteinExistence type="predicted"/>
<protein>
    <submittedName>
        <fullName evidence="2">Uncharacterized protein</fullName>
    </submittedName>
</protein>
<dbReference type="RefSeq" id="XP_033385120.1">
    <property type="nucleotide sequence ID" value="XM_033533169.1"/>
</dbReference>